<name>A0ABN9PZH5_9DINO</name>
<keyword evidence="2" id="KW-1185">Reference proteome</keyword>
<reference evidence="1" key="1">
    <citation type="submission" date="2023-10" db="EMBL/GenBank/DDBJ databases">
        <authorList>
            <person name="Chen Y."/>
            <person name="Shah S."/>
            <person name="Dougan E. K."/>
            <person name="Thang M."/>
            <person name="Chan C."/>
        </authorList>
    </citation>
    <scope>NUCLEOTIDE SEQUENCE [LARGE SCALE GENOMIC DNA]</scope>
</reference>
<feature type="non-terminal residue" evidence="1">
    <location>
        <position position="708"/>
    </location>
</feature>
<sequence length="708" mass="70749">EAGPRAGGACRDVLEALVALVAVHGRAPLPLQLLAGVLARAGPEAAAVVLERVEASHALLACLVDAMAEGEGAAAAEHAAALVLRLAERGSAALEPHLRAAGGRLSRLLAAVRPEGPSAAGTLALYSLCALRPQLLGQLLGDEPRARLRRAAEGVARCLASPAAAVRCAAACLAEQLAAAAPPGLCGGSWLGHAALAAWLVDCCGTCDDLASSTAAARALGYLADDADVLRRMHGLAIDALVDACARAAVSAADGPLEAPRELLRAAVGSLRRLCDAPCPTQLDPRRLLRLLGAALDAGPATGGASVPTTRLSAGECLEPLGLALAARPLRCSEGGDAEALGQALQVCAAHLSRIAAAPAPEPPGAICLLLSSSAFAVAPPAPNGAEGGLLSCARCLGGLPLRPESVLALAAALWPSLVAVEAPPAKWWETVEELAGLVPSLLLAPAGAWQGEDEQAPLAHATPVGAQPSTAAQLLAALVAPSLRAAGLGGTGGQQGGLELPAQELAGGCDGLLGLGRPGHRQALVAAGAALHAAAQGRPPPRPSRFRLLLDRVLGTLPGTPPPELPPRALVFLAAAAARAGHADEAAGVDDGGTVVIDAEGGGATVVIDADVGPEWLWRAAAAAFCDPRFAREWAWLRAGGVRGGGESLRLALAWLLEGAGRERPEADGVLRAALRHEAAAAAAPPSGESAALEGARMAWLASAVPS</sequence>
<evidence type="ECO:0008006" key="3">
    <source>
        <dbReference type="Google" id="ProtNLM"/>
    </source>
</evidence>
<accession>A0ABN9PZH5</accession>
<dbReference type="EMBL" id="CAUYUJ010002004">
    <property type="protein sequence ID" value="CAK0798740.1"/>
    <property type="molecule type" value="Genomic_DNA"/>
</dbReference>
<dbReference type="SUPFAM" id="SSF48371">
    <property type="entry name" value="ARM repeat"/>
    <property type="match status" value="1"/>
</dbReference>
<evidence type="ECO:0000313" key="1">
    <source>
        <dbReference type="EMBL" id="CAK0798740.1"/>
    </source>
</evidence>
<dbReference type="Proteomes" id="UP001189429">
    <property type="component" value="Unassembled WGS sequence"/>
</dbReference>
<evidence type="ECO:0000313" key="2">
    <source>
        <dbReference type="Proteomes" id="UP001189429"/>
    </source>
</evidence>
<organism evidence="1 2">
    <name type="scientific">Prorocentrum cordatum</name>
    <dbReference type="NCBI Taxonomy" id="2364126"/>
    <lineage>
        <taxon>Eukaryota</taxon>
        <taxon>Sar</taxon>
        <taxon>Alveolata</taxon>
        <taxon>Dinophyceae</taxon>
        <taxon>Prorocentrales</taxon>
        <taxon>Prorocentraceae</taxon>
        <taxon>Prorocentrum</taxon>
    </lineage>
</organism>
<feature type="non-terminal residue" evidence="1">
    <location>
        <position position="1"/>
    </location>
</feature>
<comment type="caution">
    <text evidence="1">The sequence shown here is derived from an EMBL/GenBank/DDBJ whole genome shotgun (WGS) entry which is preliminary data.</text>
</comment>
<protein>
    <recommendedName>
        <fullName evidence="3">MMS19 nucleotide excision repair protein</fullName>
    </recommendedName>
</protein>
<gene>
    <name evidence="1" type="ORF">PCOR1329_LOCUS7407</name>
</gene>
<dbReference type="InterPro" id="IPR016024">
    <property type="entry name" value="ARM-type_fold"/>
</dbReference>
<proteinExistence type="predicted"/>